<dbReference type="SUPFAM" id="SSF52540">
    <property type="entry name" value="P-loop containing nucleoside triphosphate hydrolases"/>
    <property type="match status" value="6"/>
</dbReference>
<dbReference type="CDD" id="cd00009">
    <property type="entry name" value="AAA"/>
    <property type="match status" value="1"/>
</dbReference>
<dbReference type="GO" id="GO:0000027">
    <property type="term" value="P:ribosomal large subunit assembly"/>
    <property type="evidence" value="ECO:0007669"/>
    <property type="project" value="InterPro"/>
</dbReference>
<feature type="region of interest" description="Disordered" evidence="11">
    <location>
        <begin position="795"/>
        <end position="817"/>
    </location>
</feature>
<keyword evidence="5" id="KW-0597">Phosphoprotein</keyword>
<feature type="compositionally biased region" description="Acidic residues" evidence="11">
    <location>
        <begin position="4396"/>
        <end position="4408"/>
    </location>
</feature>
<dbReference type="Pfam" id="PF17867">
    <property type="entry name" value="AAA_lid_7"/>
    <property type="match status" value="3"/>
</dbReference>
<dbReference type="InterPro" id="IPR040848">
    <property type="entry name" value="AAA_lid_7"/>
</dbReference>
<name>A0A0C9WF11_9AGAM</name>
<dbReference type="GO" id="GO:0005654">
    <property type="term" value="C:nucleoplasm"/>
    <property type="evidence" value="ECO:0007669"/>
    <property type="project" value="UniProtKB-SubCell"/>
</dbReference>
<dbReference type="Gene3D" id="3.40.50.300">
    <property type="entry name" value="P-loop containing nucleotide triphosphate hydrolases"/>
    <property type="match status" value="6"/>
</dbReference>
<evidence type="ECO:0000256" key="11">
    <source>
        <dbReference type="SAM" id="MobiDB-lite"/>
    </source>
</evidence>
<keyword evidence="9 10" id="KW-0539">Nucleus</keyword>
<feature type="compositionally biased region" description="Basic and acidic residues" evidence="11">
    <location>
        <begin position="4312"/>
        <end position="4343"/>
    </location>
</feature>
<dbReference type="InterPro" id="IPR041190">
    <property type="entry name" value="Midasin_AAA_lid_5"/>
</dbReference>
<feature type="region of interest" description="Disordered" evidence="11">
    <location>
        <begin position="5021"/>
        <end position="5042"/>
    </location>
</feature>
<feature type="compositionally biased region" description="Basic and acidic residues" evidence="11">
    <location>
        <begin position="4705"/>
        <end position="4715"/>
    </location>
</feature>
<protein>
    <recommendedName>
        <fullName evidence="4 10">Midasin</fullName>
    </recommendedName>
</protein>
<dbReference type="Proteomes" id="UP000053820">
    <property type="component" value="Unassembled WGS sequence"/>
</dbReference>
<dbReference type="HOGENOM" id="CLU_000050_0_2_1"/>
<evidence type="ECO:0000256" key="6">
    <source>
        <dbReference type="ARBA" id="ARBA00022741"/>
    </source>
</evidence>
<feature type="compositionally biased region" description="Polar residues" evidence="11">
    <location>
        <begin position="4573"/>
        <end position="4595"/>
    </location>
</feature>
<feature type="compositionally biased region" description="Basic and acidic residues" evidence="11">
    <location>
        <begin position="4441"/>
        <end position="4450"/>
    </location>
</feature>
<comment type="similarity">
    <text evidence="3 10">Belongs to the midasin family.</text>
</comment>
<dbReference type="InterPro" id="IPR002035">
    <property type="entry name" value="VWF_A"/>
</dbReference>
<dbReference type="SUPFAM" id="SSF53300">
    <property type="entry name" value="vWA-like"/>
    <property type="match status" value="1"/>
</dbReference>
<dbReference type="EMBL" id="KN839846">
    <property type="protein sequence ID" value="KIJ64401.1"/>
    <property type="molecule type" value="Genomic_DNA"/>
</dbReference>
<feature type="compositionally biased region" description="Acidic residues" evidence="11">
    <location>
        <begin position="4347"/>
        <end position="4375"/>
    </location>
</feature>
<organism evidence="13 14">
    <name type="scientific">Hydnomerulius pinastri MD-312</name>
    <dbReference type="NCBI Taxonomy" id="994086"/>
    <lineage>
        <taxon>Eukaryota</taxon>
        <taxon>Fungi</taxon>
        <taxon>Dikarya</taxon>
        <taxon>Basidiomycota</taxon>
        <taxon>Agaricomycotina</taxon>
        <taxon>Agaricomycetes</taxon>
        <taxon>Agaricomycetidae</taxon>
        <taxon>Boletales</taxon>
        <taxon>Boletales incertae sedis</taxon>
        <taxon>Leucogyrophana</taxon>
    </lineage>
</organism>
<comment type="subcellular location">
    <subcellularLocation>
        <location evidence="1">Nucleus</location>
        <location evidence="1">Nucleolus</location>
    </subcellularLocation>
    <subcellularLocation>
        <location evidence="2">Nucleus</location>
        <location evidence="2">Nucleoplasm</location>
    </subcellularLocation>
</comment>
<feature type="compositionally biased region" description="Polar residues" evidence="11">
    <location>
        <begin position="4513"/>
        <end position="4530"/>
    </location>
</feature>
<feature type="compositionally biased region" description="Basic and acidic residues" evidence="11">
    <location>
        <begin position="4219"/>
        <end position="4239"/>
    </location>
</feature>
<feature type="compositionally biased region" description="Basic and acidic residues" evidence="11">
    <location>
        <begin position="4465"/>
        <end position="4482"/>
    </location>
</feature>
<evidence type="ECO:0000256" key="10">
    <source>
        <dbReference type="PIRNR" id="PIRNR010340"/>
    </source>
</evidence>
<evidence type="ECO:0000313" key="13">
    <source>
        <dbReference type="EMBL" id="KIJ64401.1"/>
    </source>
</evidence>
<dbReference type="Pfam" id="PF07728">
    <property type="entry name" value="AAA_5"/>
    <property type="match status" value="8"/>
</dbReference>
<keyword evidence="6 10" id="KW-0547">Nucleotide-binding</keyword>
<dbReference type="PANTHER" id="PTHR48103">
    <property type="entry name" value="MIDASIN-RELATED"/>
    <property type="match status" value="1"/>
</dbReference>
<dbReference type="GO" id="GO:0005524">
    <property type="term" value="F:ATP binding"/>
    <property type="evidence" value="ECO:0007669"/>
    <property type="project" value="UniProtKB-KW"/>
</dbReference>
<sequence>MSPPNNAAYDPLTINLAKQSRALLALLPPDSPYAGQISLAVSPGDLLAIISRLLAAPSLTVPISDLFRPLLIDLCARWLHDQDDLEDRFAALCLLIENHEELFPILSAFLQRPCLSQGPLGFIEGDPSVASLDATRLHHLLLAYYRLLQANRLLPSDLLWPISPLSALFVTPHPDTAVRYLAIRCYALHTGMAEVERAKLETRVLGEFCGVDCPLSYGQNIDGSVIIIDGWLMPTLEHKRVHDVRNALAAGPDFYSLEDGDVLQPLSENDLSPLVANIHGILMLKSSIVPSSPSEFIATPSAINSLRMLAIHTSLRFPTLISSPPSSGKSLFLSHLASILYPGVKDQIVTVHLADTSLDPRSLLGSYVSSPTQLGTFEWKDGVVVRAMKEGKWLVFEDIDRGSMEVLGLIKPLAEFIGPGNWIGARASIEVPNKGKVKASERFALFATRSVSPSISGKIAAPTFYGAHKFHEVVVNAPSPEEVKMIIEARFPKLKGPVALAIIKIWSDVQKLGVTASSRSVGLRELEKFCRRVENLLPASHRSMDVEDPSQNLVLLTSLFPNPTLREEIYLEARDVFFGSGALTAPAQAHSDRISALIADHLGLDADRRRWVLQGRAPSFDVEKDVNGDTVSVHVGRTRLVARPPKSVFLLPPSRPFAMHKPAVCLLSRIATSISLSEPILLTGETGTGKTSVITHLASLLNRPLISLNLSHQTESSDLLGGFKPVDARVPASELHARFLELFGKTFSRKKNAKFEDSVRKAVQEGKWKRAVTLWRESVRLAKERITSKLNEEAQELVPASADAEGPRKRRKLDQLSLQQSEETWDNFQRDVDEFDMQHAQGQGKFAFDFVEGPLVKALRSGDWILLDEINLASSETLECITGLLSGPTASITLTEKGSLEAVPRHPDFRLFACMNPATDVGKKDLPPNIRARFTEIDVPPPDADRETLLSIIHQYIGHCAVGDKAAIMNVAEFYAAVKQLAEERQLADGLNHRPHYSMRTLARALTFAADIAPMYGLRRALWEGCLMAFTMVLDGTSADVVTSLAHEHILAGVRNPKSLLAKEPSHPASRSADEFVKFGPFYLEKGPLPGDPMEDYIMTPSVEKKLIDLARIVLTRRFPVLIEGPTSSGKTSAVEYVARRTGHQFIRINNHEHTDIQEYIGSYLSDPVTGKLVFKDGLLVHALRYGHWIVLDELNLAPTDVLEALNRLLDDNRELVIPETQEVVRPHPHFMLFATQNPPGLYAGRKVLSRAFRNRFLEVHFQDVPQAELESILCQRCRIAPSYGQRIVSVFRELQKRRQTGRVFESKQGFATLRDLFRWAGRDAVGYQELAENGYMLLAERARRGEDKLVVKEVIEAVMKVRIDEKALYNLHQGPEVEAYIGCPIPSSSQVVWTHAMQRLFVLVSRAMRFNEPVLLVGETGSGKTSVCQLYAEVMSKHLHALSCHQNTETADLIGGLRPVRNRASSGSDLYRDTMSVLRDAGVVNVPTDAQGLLAQIAVLLKTNLDPSLETSLRELQSSLLRSESLFEWHDGPLIRAMRDGEVFLLDEISLADDSVLERLNSVLEPDRTIVLAERGGTDGEYPAVRAAETFKLLATMNPGGDYGKKELSPALRNRFTEIWVPPVDGPFDLEMIVESSWKHDALKVLTPPLLEFTGWLRERVGDRSICTLRDMLAWIAFSNAAFAPDREEAMQTSEIFHHAAHMTFLDGLGSLPQIATYSPEALQQLKDGAVRKLRDLVPFAECDASSHAHDPSLFVQLGPFAIPKGPIDVVMHSFNLQAPTARENAMRVVRACQVQKPILLEGSPGVGKTSLITALAKIAGYHLCRINLSDQTDLIDLFGSDLPVENGAPGEFAWKDAEFLRAMQQGHWVLLDEMNLAPQAVLEGLNAILDHRGTVYIPELGRSFTRHPSFRVFAAQNPLHQGGGRKGLPKSFLDRFTKVYVEELTPDDMLIVCRDQYKECDSNVLRAMIAFNTRLNHEVVHRRSFGREGSPWEFNLRDIIRWGELLRASGIADHPRHFVRIVYLSRFRNSQDRASAQAIFNDIFSMSDAPTSCVPYPIISSSHVQIGYYNTTRRNVILPHNPSDFLQVHLTAIEAVGACLSRSWLVVVTGHRDSGKTNLIRTMANLSGDYLDEVHISSATDTTDILGGFEQVDHLARVTAIAGELIQLSEDFSRSIYGVTSPYQYRYALLRELDSTQRTSASILQAVSGLLAELSSIDTGDSSLDAFRQDLQSRVHDLRQVESGKGRFEWIDGPLIRAMKHGHWLVLDGANTCNPSVLDRLNSLCEPGGVLILSERGFVNGEVQVLKPHPNFRLFMTVDPQYGELSRAMRNRGLEVSLLTSFTMEDRNRALAHWRLPRGSATDASSHTIHEETRRGVHLAQPPGSCFSWPSVAVNYDTGSSTLTIYAPIFQPSELVATRALVHFAVRVLSPSLLPILQRYLKVSLPDGHLYSVLGDGSFSDIFKVLARRLKGISQGVGGLLEDVLPMYDFLVCPPCSRCTEQVQQYSKHALNLQILDLFAALLLDKADEVGWGQSDSLLGGSLSRLPQAVVEAHQLVLVEARAAAQNVFEQLLSGVPSFHPQDFDVSAKLLSLSRQLRQVLVNNTFDHSFAQVLSKLVSKTLENHSPTFNRLASASTTLDKAISPTSGLGLVEMWSQLRSARPAEITCMEIRQLACAPLQGGPVSRRQHLQILALATLPINLNSVETKEVENICNQVKERISGNMGTNIQRTCNPLSLLVELQTLCDLQTQSSAIHRIALERLIEAVLEEPDEDLRRFASYQHLLWIYDAGREITPASVAAMQTQWLEALWSQDSNDTDGLNGPKVILHPTQLCMSLANSQLTGVSLLSLEEHQAAVHRHLGLSVLQCSANRSRLQQLAAIFNQSVVMLASCFATSFDEPVLHRMRMSLVKGSMDTSRTLLDLLLNTTYEPLRKAMQHLTPALQCHVDERSPRSTAIAHLGRCWIALSRVLLDLFVPDVPIDPAAMLHCSSVYVQEQTRFLVEQVAFHTQLEVRTAANETNDVISYLEARIEELAKTQQPSCSLPSRSGLANLHAFWSEVSQFMNQVIRYTKIDELTLLLQSQDASAFNREVVIQESISGFCQRMETLYSEFDDISCVLRLAFAQLRLGLHLIRCASEQDPSHMEAEEFVKSLVAFPSTRSAHLLQSGLTISANVPAAELAILNVAAAAHRPRCGRISIPVTAVRTAYEQAYRLWAIDRARDDKKEQDLSSLYRRNTTTHDASTEVEAEEGEFLELFPTFEDVLQSPELADAGGDSKVVHHFTAERQHQLLAFHFEIMRNAGKRLAYSRSTNFDTLRQTILRSYIGTHMLSLPDTLDRDALHQQLSILHSHLAEISGTSTSSPKPSNFYTDANIPEAKKASVAVQTVRARLVAILQEWPDQMVLHHLVNRCDVILAFDFTSPVAKFLSALEQLLMQTEDWEMYANRDNSLRIHQHTLTSLIVEWRRLELSCWKALLESQNLSFIDGVAEYWFRLYEVLIRGPLSAVDESSDGNTGGLPAYLKQLPSLLDDFMRSSSLGQFQARLDLLESFEVFINHIIPQEFCVQGEALRRIAHIIHSSWRYFCIFSPQLSASLSDQRHALEKEVEAFIKLASWKDVNVQALKQSAQRTHHQLYKIIRKFRDVLRQPVMDKMNPLFSGDVEGGRAAAEQPVFDVASSPPAAVVLSDAVFSGPAPLPAHLQNLRKTFDKFHSLIDKRVRQSLIQHTAQEVENLSVNIIVTAKNLSNHAIPADLTKEKREKYKKSLLVHKRKAWSDLQKELKRGGLAYNIKPEVLSQLRDECWIREQPLMPNDESTASTERGEHYFDRLRGCLPALRSMLSNHHSDLGTRDLGRGITLVESGYSLALETRSLLSQVLSNYATLRHQADRLQVLSEAQDTVVIESFDQLEPLQNALSHSAHALTELASGIRLFGEIEEGAAGVADLIERIQLLGTSARSLIERVSGVLQACQPVMHSVLLRDEYNTITDAANYLRDLPGHLQEMALTCPQLTYILEPTEQWIHEQGSFSFPADNASPSADASGGADRIIDALLITVQSLLKQCPEPDLLAKSASEADEPIDSYIRLSARTTSSFTALLDLPALQAHLTSTTTYLAPLPHVSRQQALRRVIPFVSCFLSLARELLESLARWTWALFKLDYVLCSVVHTLATRGFCIPPETEEGEGGGDDNGKEMGGTGLGEGTGSENVSKEIEDESQVEGLKGDEGEEGERMEREKGKDEENTIEMSEDFGGEMEDVPEEGEDGEEGDEEEEEEEGEGPDEQLSNLDKSDPAAVDEKLWGDEAGKDGKDEDELHQDRSEKNQQRESDVVAKQKSNGKEQKEKDNASNEGEQDEGEQAEAGDDEGEDMDENAPDEDQEPPNASGAPMDQHLPDANTLDLPEDMNLDEEKDEAEGHGDELDIDEEMDDEERGPDDQMSLDEDESPSDHLPKDDSASDEAQDADQQPPHATDDVDADKMDEDKHDAEEKDEDDSGAVAQPDLTSGDGDAGKAEDEPQPNDTAQDGQKGSPSTRVQESTTGGETSTEPYPTDPKSQDPSDAQAQPPTPSTSQLQPQNPGSTSEGTQQGPAYTQQPPSSQAPNPLRNLGDALKEVQQRFDEIFGPADQSQPLPAPNHVSEQVEYAHDEDAQAGNDMQALGPAGEEEVVKLRELKLVDEDKHANAGTMDIDDIDLPKEQEMKEAQDVAMEQFEADKSAERSAPDFEGTIAHTERDKGATRAQSPALPDHSAAAAEGDEPDLEPEPPTSSDTVLASLTTYATNPTPASASHLWSLYASFTAPLSLALCESLRLILAPTLATRLRGDFRSGKRLNMRRVVGWVASEYTKDRIWMRRVKPSGREYQVLLAVDDSASMRNGSDGGGAVHLAYQTVVLVVQALGKLEVGEVGVARFGDGWELIRGFGDSSSNTTSSKDWGSSPTEGGRVLNSFTFSQSRTDVAAFLEGSLSVLEAAREKSGGSGGSGKELWQLEIIISDGICQDHERLRRALRKARGMRVLVVFIVVDALNTSSTSTSATAPPAPSSSSAQPQPHHSSILTLSQVSYKPSPTTGLMELTMERYLDSFPFEYYVVLRDVEALPRVLADTLREFFERVSEE</sequence>
<dbReference type="GO" id="GO:0005730">
    <property type="term" value="C:nucleolus"/>
    <property type="evidence" value="ECO:0007669"/>
    <property type="project" value="UniProtKB-SubCell"/>
</dbReference>
<evidence type="ECO:0000256" key="2">
    <source>
        <dbReference type="ARBA" id="ARBA00004642"/>
    </source>
</evidence>
<gene>
    <name evidence="13" type="ORF">HYDPIDRAFT_132220</name>
</gene>
<evidence type="ECO:0000256" key="7">
    <source>
        <dbReference type="ARBA" id="ARBA00022840"/>
    </source>
</evidence>
<feature type="domain" description="VWFA" evidence="12">
    <location>
        <begin position="4855"/>
        <end position="5096"/>
    </location>
</feature>
<feature type="compositionally biased region" description="Basic and acidic residues" evidence="11">
    <location>
        <begin position="4285"/>
        <end position="4306"/>
    </location>
</feature>
<dbReference type="InterPro" id="IPR011704">
    <property type="entry name" value="ATPase_dyneun-rel_AAA"/>
</dbReference>
<dbReference type="PROSITE" id="PS50234">
    <property type="entry name" value="VWFA"/>
    <property type="match status" value="1"/>
</dbReference>
<feature type="region of interest" description="Disordered" evidence="11">
    <location>
        <begin position="4702"/>
        <end position="4763"/>
    </location>
</feature>
<dbReference type="FunFam" id="3.40.50.300:FF:000712">
    <property type="entry name" value="Midasin"/>
    <property type="match status" value="1"/>
</dbReference>
<dbReference type="PANTHER" id="PTHR48103:SF2">
    <property type="entry name" value="MIDASIN"/>
    <property type="match status" value="1"/>
</dbReference>
<evidence type="ECO:0000256" key="5">
    <source>
        <dbReference type="ARBA" id="ARBA00022553"/>
    </source>
</evidence>
<reference evidence="13 14" key="1">
    <citation type="submission" date="2014-04" db="EMBL/GenBank/DDBJ databases">
        <title>Evolutionary Origins and Diversification of the Mycorrhizal Mutualists.</title>
        <authorList>
            <consortium name="DOE Joint Genome Institute"/>
            <consortium name="Mycorrhizal Genomics Consortium"/>
            <person name="Kohler A."/>
            <person name="Kuo A."/>
            <person name="Nagy L.G."/>
            <person name="Floudas D."/>
            <person name="Copeland A."/>
            <person name="Barry K.W."/>
            <person name="Cichocki N."/>
            <person name="Veneault-Fourrey C."/>
            <person name="LaButti K."/>
            <person name="Lindquist E.A."/>
            <person name="Lipzen A."/>
            <person name="Lundell T."/>
            <person name="Morin E."/>
            <person name="Murat C."/>
            <person name="Riley R."/>
            <person name="Ohm R."/>
            <person name="Sun H."/>
            <person name="Tunlid A."/>
            <person name="Henrissat B."/>
            <person name="Grigoriev I.V."/>
            <person name="Hibbett D.S."/>
            <person name="Martin F."/>
        </authorList>
    </citation>
    <scope>NUCLEOTIDE SEQUENCE [LARGE SCALE GENOMIC DNA]</scope>
    <source>
        <strain evidence="13 14">MD-312</strain>
    </source>
</reference>
<evidence type="ECO:0000259" key="12">
    <source>
        <dbReference type="PROSITE" id="PS50234"/>
    </source>
</evidence>
<feature type="compositionally biased region" description="Acidic residues" evidence="11">
    <location>
        <begin position="4240"/>
        <end position="4278"/>
    </location>
</feature>
<feature type="compositionally biased region" description="Basic and acidic residues" evidence="11">
    <location>
        <begin position="4604"/>
        <end position="4614"/>
    </location>
</feature>
<comment type="function">
    <text evidence="10">Nuclear chaperone required for maturation and nuclear export of pre-60S ribosome subunits.</text>
</comment>
<keyword evidence="14" id="KW-1185">Reference proteome</keyword>
<feature type="compositionally biased region" description="Low complexity" evidence="11">
    <location>
        <begin position="4555"/>
        <end position="4572"/>
    </location>
</feature>
<dbReference type="Pfam" id="PF17865">
    <property type="entry name" value="AAA_lid_5"/>
    <property type="match status" value="1"/>
</dbReference>
<proteinExistence type="inferred from homology"/>
<evidence type="ECO:0000256" key="4">
    <source>
        <dbReference type="ARBA" id="ARBA00017143"/>
    </source>
</evidence>
<feature type="region of interest" description="Disordered" evidence="11">
    <location>
        <begin position="4174"/>
        <end position="4650"/>
    </location>
</feature>
<keyword evidence="8 10" id="KW-0143">Chaperone</keyword>
<dbReference type="Pfam" id="PF21108">
    <property type="entry name" value="MDN1_4th"/>
    <property type="match status" value="1"/>
</dbReference>
<dbReference type="FunFam" id="3.40.50.300:FF:000142">
    <property type="entry name" value="Midasin"/>
    <property type="match status" value="1"/>
</dbReference>
<feature type="compositionally biased region" description="Acidic residues" evidence="11">
    <location>
        <begin position="4416"/>
        <end position="4440"/>
    </location>
</feature>
<dbReference type="InterPro" id="IPR003593">
    <property type="entry name" value="AAA+_ATPase"/>
</dbReference>
<evidence type="ECO:0000256" key="8">
    <source>
        <dbReference type="ARBA" id="ARBA00023186"/>
    </source>
</evidence>
<keyword evidence="7 10" id="KW-0067">ATP-binding</keyword>
<evidence type="ECO:0000256" key="3">
    <source>
        <dbReference type="ARBA" id="ARBA00007188"/>
    </source>
</evidence>
<dbReference type="PIRSF" id="PIRSF010340">
    <property type="entry name" value="Midasin"/>
    <property type="match status" value="1"/>
</dbReference>
<dbReference type="InterPro" id="IPR025662">
    <property type="entry name" value="Sigma_54_int_dom_ATP-bd_1"/>
</dbReference>
<dbReference type="GO" id="GO:0016887">
    <property type="term" value="F:ATP hydrolysis activity"/>
    <property type="evidence" value="ECO:0007669"/>
    <property type="project" value="InterPro"/>
</dbReference>
<dbReference type="InterPro" id="IPR048617">
    <property type="entry name" value="MDN1_AAA_lid_4"/>
</dbReference>
<evidence type="ECO:0000313" key="14">
    <source>
        <dbReference type="Proteomes" id="UP000053820"/>
    </source>
</evidence>
<feature type="compositionally biased region" description="Gly residues" evidence="11">
    <location>
        <begin position="4191"/>
        <end position="4201"/>
    </location>
</feature>
<dbReference type="InterPro" id="IPR036465">
    <property type="entry name" value="vWFA_dom_sf"/>
</dbReference>
<evidence type="ECO:0000256" key="9">
    <source>
        <dbReference type="ARBA" id="ARBA00023242"/>
    </source>
</evidence>
<dbReference type="InterPro" id="IPR027417">
    <property type="entry name" value="P-loop_NTPase"/>
</dbReference>
<feature type="compositionally biased region" description="Low complexity" evidence="11">
    <location>
        <begin position="4531"/>
        <end position="4541"/>
    </location>
</feature>
<dbReference type="FunFam" id="3.40.50.300:FF:001368">
    <property type="entry name" value="Midasin"/>
    <property type="match status" value="1"/>
</dbReference>
<dbReference type="SMART" id="SM00382">
    <property type="entry name" value="AAA"/>
    <property type="match status" value="5"/>
</dbReference>
<dbReference type="OrthoDB" id="5186at2759"/>
<dbReference type="GO" id="GO:0000055">
    <property type="term" value="P:ribosomal large subunit export from nucleus"/>
    <property type="evidence" value="ECO:0007669"/>
    <property type="project" value="TreeGrafter"/>
</dbReference>
<dbReference type="PROSITE" id="PS00675">
    <property type="entry name" value="SIGMA54_INTERACT_1"/>
    <property type="match status" value="2"/>
</dbReference>
<evidence type="ECO:0000256" key="1">
    <source>
        <dbReference type="ARBA" id="ARBA00004604"/>
    </source>
</evidence>
<accession>A0A0C9WF11</accession>
<dbReference type="GO" id="GO:0030687">
    <property type="term" value="C:preribosome, large subunit precursor"/>
    <property type="evidence" value="ECO:0007669"/>
    <property type="project" value="TreeGrafter"/>
</dbReference>
<dbReference type="InterPro" id="IPR012099">
    <property type="entry name" value="Midasin"/>
</dbReference>